<gene>
    <name evidence="1" type="ORF">SELMODRAFT_429431</name>
</gene>
<reference evidence="1 2" key="1">
    <citation type="journal article" date="2011" name="Science">
        <title>The Selaginella genome identifies genetic changes associated with the evolution of vascular plants.</title>
        <authorList>
            <person name="Banks J.A."/>
            <person name="Nishiyama T."/>
            <person name="Hasebe M."/>
            <person name="Bowman J.L."/>
            <person name="Gribskov M."/>
            <person name="dePamphilis C."/>
            <person name="Albert V.A."/>
            <person name="Aono N."/>
            <person name="Aoyama T."/>
            <person name="Ambrose B.A."/>
            <person name="Ashton N.W."/>
            <person name="Axtell M.J."/>
            <person name="Barker E."/>
            <person name="Barker M.S."/>
            <person name="Bennetzen J.L."/>
            <person name="Bonawitz N.D."/>
            <person name="Chapple C."/>
            <person name="Cheng C."/>
            <person name="Correa L.G."/>
            <person name="Dacre M."/>
            <person name="DeBarry J."/>
            <person name="Dreyer I."/>
            <person name="Elias M."/>
            <person name="Engstrom E.M."/>
            <person name="Estelle M."/>
            <person name="Feng L."/>
            <person name="Finet C."/>
            <person name="Floyd S.K."/>
            <person name="Frommer W.B."/>
            <person name="Fujita T."/>
            <person name="Gramzow L."/>
            <person name="Gutensohn M."/>
            <person name="Harholt J."/>
            <person name="Hattori M."/>
            <person name="Heyl A."/>
            <person name="Hirai T."/>
            <person name="Hiwatashi Y."/>
            <person name="Ishikawa M."/>
            <person name="Iwata M."/>
            <person name="Karol K.G."/>
            <person name="Koehler B."/>
            <person name="Kolukisaoglu U."/>
            <person name="Kubo M."/>
            <person name="Kurata T."/>
            <person name="Lalonde S."/>
            <person name="Li K."/>
            <person name="Li Y."/>
            <person name="Litt A."/>
            <person name="Lyons E."/>
            <person name="Manning G."/>
            <person name="Maruyama T."/>
            <person name="Michael T.P."/>
            <person name="Mikami K."/>
            <person name="Miyazaki S."/>
            <person name="Morinaga S."/>
            <person name="Murata T."/>
            <person name="Mueller-Roeber B."/>
            <person name="Nelson D.R."/>
            <person name="Obara M."/>
            <person name="Oguri Y."/>
            <person name="Olmstead R.G."/>
            <person name="Onodera N."/>
            <person name="Petersen B.L."/>
            <person name="Pils B."/>
            <person name="Prigge M."/>
            <person name="Rensing S.A."/>
            <person name="Riano-Pachon D.M."/>
            <person name="Roberts A.W."/>
            <person name="Sato Y."/>
            <person name="Scheller H.V."/>
            <person name="Schulz B."/>
            <person name="Schulz C."/>
            <person name="Shakirov E.V."/>
            <person name="Shibagaki N."/>
            <person name="Shinohara N."/>
            <person name="Shippen D.E."/>
            <person name="Soerensen I."/>
            <person name="Sotooka R."/>
            <person name="Sugimoto N."/>
            <person name="Sugita M."/>
            <person name="Sumikawa N."/>
            <person name="Tanurdzic M."/>
            <person name="Theissen G."/>
            <person name="Ulvskov P."/>
            <person name="Wakazuki S."/>
            <person name="Weng J.K."/>
            <person name="Willats W.W."/>
            <person name="Wipf D."/>
            <person name="Wolf P.G."/>
            <person name="Yang L."/>
            <person name="Zimmer A.D."/>
            <person name="Zhu Q."/>
            <person name="Mitros T."/>
            <person name="Hellsten U."/>
            <person name="Loque D."/>
            <person name="Otillar R."/>
            <person name="Salamov A."/>
            <person name="Schmutz J."/>
            <person name="Shapiro H."/>
            <person name="Lindquist E."/>
            <person name="Lucas S."/>
            <person name="Rokhsar D."/>
            <person name="Grigoriev I.V."/>
        </authorList>
    </citation>
    <scope>NUCLEOTIDE SEQUENCE [LARGE SCALE GENOMIC DNA]</scope>
</reference>
<sequence>MCLSLCRRLFKRHCSVLDKILLDNKLCISICCLLQQQQQQQQSQPSQQSQFSQLTKPIASVNQPSLILHKHQALRLQNIPQQQQHPPVFHPGSIAQQPAPTKLVQSLDPTPVLPPAVATTSNSTEHVSPEGYKYHYNSITSEKASGKSRTSF</sequence>
<dbReference type="Gramene" id="EFJ07912">
    <property type="protein sequence ID" value="EFJ07912"/>
    <property type="gene ID" value="SELMODRAFT_429431"/>
</dbReference>
<proteinExistence type="predicted"/>
<dbReference type="Proteomes" id="UP000001514">
    <property type="component" value="Unassembled WGS sequence"/>
</dbReference>
<dbReference type="InParanoid" id="D8T653"/>
<keyword evidence="2" id="KW-1185">Reference proteome</keyword>
<evidence type="ECO:0000313" key="2">
    <source>
        <dbReference type="Proteomes" id="UP000001514"/>
    </source>
</evidence>
<name>D8T653_SELML</name>
<accession>D8T653</accession>
<organism evidence="2">
    <name type="scientific">Selaginella moellendorffii</name>
    <name type="common">Spikemoss</name>
    <dbReference type="NCBI Taxonomy" id="88036"/>
    <lineage>
        <taxon>Eukaryota</taxon>
        <taxon>Viridiplantae</taxon>
        <taxon>Streptophyta</taxon>
        <taxon>Embryophyta</taxon>
        <taxon>Tracheophyta</taxon>
        <taxon>Lycopodiopsida</taxon>
        <taxon>Selaginellales</taxon>
        <taxon>Selaginellaceae</taxon>
        <taxon>Selaginella</taxon>
    </lineage>
</organism>
<dbReference type="AlphaFoldDB" id="D8T653"/>
<dbReference type="KEGG" id="smo:SELMODRAFT_429431"/>
<dbReference type="HOGENOM" id="CLU_1725453_0_0_1"/>
<evidence type="ECO:0000313" key="1">
    <source>
        <dbReference type="EMBL" id="EFJ07912.1"/>
    </source>
</evidence>
<protein>
    <submittedName>
        <fullName evidence="1">Uncharacterized protein</fullName>
    </submittedName>
</protein>
<dbReference type="EMBL" id="GL377679">
    <property type="protein sequence ID" value="EFJ07912.1"/>
    <property type="molecule type" value="Genomic_DNA"/>
</dbReference>